<dbReference type="EMBL" id="CAJPWZ010002771">
    <property type="protein sequence ID" value="CAG2245434.1"/>
    <property type="molecule type" value="Genomic_DNA"/>
</dbReference>
<name>A0A8S3USR3_MYTED</name>
<feature type="region of interest" description="Disordered" evidence="1">
    <location>
        <begin position="1"/>
        <end position="103"/>
    </location>
</feature>
<feature type="compositionally biased region" description="Polar residues" evidence="1">
    <location>
        <begin position="208"/>
        <end position="220"/>
    </location>
</feature>
<accession>A0A8S3USR3</accession>
<comment type="caution">
    <text evidence="2">The sequence shown here is derived from an EMBL/GenBank/DDBJ whole genome shotgun (WGS) entry which is preliminary data.</text>
</comment>
<feature type="region of interest" description="Disordered" evidence="1">
    <location>
        <begin position="118"/>
        <end position="220"/>
    </location>
</feature>
<keyword evidence="3" id="KW-1185">Reference proteome</keyword>
<dbReference type="Proteomes" id="UP000683360">
    <property type="component" value="Unassembled WGS sequence"/>
</dbReference>
<protein>
    <submittedName>
        <fullName evidence="2">Uncharacterized protein</fullName>
    </submittedName>
</protein>
<dbReference type="AlphaFoldDB" id="A0A8S3USR3"/>
<feature type="compositionally biased region" description="Basic and acidic residues" evidence="1">
    <location>
        <begin position="134"/>
        <end position="143"/>
    </location>
</feature>
<evidence type="ECO:0000313" key="2">
    <source>
        <dbReference type="EMBL" id="CAG2245434.1"/>
    </source>
</evidence>
<dbReference type="OrthoDB" id="6344011at2759"/>
<sequence length="220" mass="24704">MGCGTSRVNPDGEKEAATPRPNPNKSRNGLVPNGETKTFDKKTAVDSNANIPSQRPVPKFVAFEVLLDENKTDSLIKKHPPMRIQELQKRASASRKKSQRRREILKAQEIAQDLQQKEAKKINTEDQQEVGMLEVEKDDHYNADDADSWLNGDDNNNDNPSEPGDRVYNGRTSPSKNTNHRECPPSASTVDSYDNAYNRKTSGKTRAEQINSQTDDFFDS</sequence>
<evidence type="ECO:0000313" key="3">
    <source>
        <dbReference type="Proteomes" id="UP000683360"/>
    </source>
</evidence>
<reference evidence="2" key="1">
    <citation type="submission" date="2021-03" db="EMBL/GenBank/DDBJ databases">
        <authorList>
            <person name="Bekaert M."/>
        </authorList>
    </citation>
    <scope>NUCLEOTIDE SEQUENCE</scope>
</reference>
<gene>
    <name evidence="2" type="ORF">MEDL_57443</name>
</gene>
<proteinExistence type="predicted"/>
<organism evidence="2 3">
    <name type="scientific">Mytilus edulis</name>
    <name type="common">Blue mussel</name>
    <dbReference type="NCBI Taxonomy" id="6550"/>
    <lineage>
        <taxon>Eukaryota</taxon>
        <taxon>Metazoa</taxon>
        <taxon>Spiralia</taxon>
        <taxon>Lophotrochozoa</taxon>
        <taxon>Mollusca</taxon>
        <taxon>Bivalvia</taxon>
        <taxon>Autobranchia</taxon>
        <taxon>Pteriomorphia</taxon>
        <taxon>Mytilida</taxon>
        <taxon>Mytiloidea</taxon>
        <taxon>Mytilidae</taxon>
        <taxon>Mytilinae</taxon>
        <taxon>Mytilus</taxon>
    </lineage>
</organism>
<evidence type="ECO:0000256" key="1">
    <source>
        <dbReference type="SAM" id="MobiDB-lite"/>
    </source>
</evidence>